<feature type="domain" description="Fungal lipase-type" evidence="17">
    <location>
        <begin position="424"/>
        <end position="561"/>
    </location>
</feature>
<comment type="caution">
    <text evidence="18">The sequence shown here is derived from an EMBL/GenBank/DDBJ whole genome shotgun (WGS) entry which is preliminary data.</text>
</comment>
<evidence type="ECO:0000256" key="4">
    <source>
        <dbReference type="ARBA" id="ARBA00022553"/>
    </source>
</evidence>
<dbReference type="EMBL" id="NIRI02000056">
    <property type="protein sequence ID" value="KAG5444219.1"/>
    <property type="molecule type" value="Genomic_DNA"/>
</dbReference>
<evidence type="ECO:0000256" key="12">
    <source>
        <dbReference type="ARBA" id="ARBA00023136"/>
    </source>
</evidence>
<evidence type="ECO:0000256" key="15">
    <source>
        <dbReference type="SAM" id="MobiDB-lite"/>
    </source>
</evidence>
<keyword evidence="6" id="KW-0479">Metal-binding</keyword>
<comment type="subcellular location">
    <subcellularLocation>
        <location evidence="2">Cell membrane</location>
        <topology evidence="2">Multi-pass membrane protein</topology>
    </subcellularLocation>
</comment>
<evidence type="ECO:0000256" key="1">
    <source>
        <dbReference type="ARBA" id="ARBA00001913"/>
    </source>
</evidence>
<dbReference type="InterPro" id="IPR052214">
    <property type="entry name" value="DAG_Lipase-Related"/>
</dbReference>
<dbReference type="GO" id="GO:0016298">
    <property type="term" value="F:lipase activity"/>
    <property type="evidence" value="ECO:0007669"/>
    <property type="project" value="TreeGrafter"/>
</dbReference>
<sequence>MPAIIFLRRSWSFASDDFVFSATFDILSRTICMLIMGLPFVILSAYNTCLSSTVAAVFFGILFGSQIAMIILDIILSALSGQGGPMEISRRKHVPHVLSAIFLLSFVELAVHCVSIYTATIYGQSCPPPVPITFIVGNALRIAHVLLCYIWLIAHFRESGTFWSRMVYENQPMQKGFIPHNANVATKQQAHEMLSRSIRRRLRRLGAFGRPRCGNEDRQENEEQLAISSAAALFSEFFYDVNLVPSDIVAGLLLLRWQTTQWVGSGHRVPLSVIEQDTKPCTFPAVAADPGAKQLAVSSQFGDVASQYSLTTPAWLSILRLQRISQIGISIYGHLFYCLASKGTPAALYRLCRHLSCASCEHKSGPDGPTKVGCCLCAGHNCDLAAVVEMSGLPLDNFVTISFENTVYLSPYFVAVDDVSRCIVIAVRGTLSFEDAIVDLLCDGVRLEEIENVVEEQVGKRPTFVGHRGMVGSARRLFHCLLQENSIEIAKAKRPDYSLVVCGHSLGAGIASFLTLLLRPMYPEIKGYALSAPLGMMNSELANYAKPFLISIIYGFDAFARMNRATVLDFKWRLIDALSACDVPKHRILSRGFELCVSRCCHKGCRTCCCCPIRRPVTVGDDTRLLSTTVRNRLIHPNPDLPLSPGESIILQSGTGDTTEGSVDRPRWPSRLRTGNRSLLCWMDPEITRLFCTNTSVSDHEQTMLDCNIDHPVHSNSQTQQSSNQVPQSYDLRDGVCGGLVLHVVDVAMENCPTHSVDSGSDHFVQSPIYGTERQWLSPRMVNEDECCCSSKLKCEATVAVWTNCAQFLTFLIHPRMFADHMPNNFVKAVNRLYTTAVGDPVLGHPNLKPADVFREFR</sequence>
<evidence type="ECO:0000256" key="3">
    <source>
        <dbReference type="ARBA" id="ARBA00022475"/>
    </source>
</evidence>
<feature type="transmembrane region" description="Helical" evidence="16">
    <location>
        <begin position="18"/>
        <end position="42"/>
    </location>
</feature>
<dbReference type="PANTHER" id="PTHR45792">
    <property type="entry name" value="DIACYLGLYCEROL LIPASE HOMOLOG-RELATED"/>
    <property type="match status" value="1"/>
</dbReference>
<evidence type="ECO:0000259" key="17">
    <source>
        <dbReference type="Pfam" id="PF01764"/>
    </source>
</evidence>
<evidence type="ECO:0000256" key="16">
    <source>
        <dbReference type="SAM" id="Phobius"/>
    </source>
</evidence>
<dbReference type="PANTHER" id="PTHR45792:SF8">
    <property type="entry name" value="DIACYLGLYCEROL LIPASE-ALPHA"/>
    <property type="match status" value="1"/>
</dbReference>
<feature type="compositionally biased region" description="Low complexity" evidence="15">
    <location>
        <begin position="715"/>
        <end position="728"/>
    </location>
</feature>
<dbReference type="OrthoDB" id="438440at2759"/>
<keyword evidence="12 16" id="KW-0472">Membrane</keyword>
<dbReference type="Proteomes" id="UP000286415">
    <property type="component" value="Unassembled WGS sequence"/>
</dbReference>
<feature type="compositionally biased region" description="Polar residues" evidence="15">
    <location>
        <begin position="650"/>
        <end position="661"/>
    </location>
</feature>
<comment type="catalytic activity">
    <reaction evidence="13">
        <text>a 1,2-diacyl-sn-glycerol + H2O = a 2-acylglycerol + a fatty acid + H(+)</text>
        <dbReference type="Rhea" id="RHEA:33275"/>
        <dbReference type="ChEBI" id="CHEBI:15377"/>
        <dbReference type="ChEBI" id="CHEBI:15378"/>
        <dbReference type="ChEBI" id="CHEBI:17389"/>
        <dbReference type="ChEBI" id="CHEBI:17815"/>
        <dbReference type="ChEBI" id="CHEBI:28868"/>
        <dbReference type="EC" id="3.1.1.116"/>
    </reaction>
    <physiologicalReaction direction="left-to-right" evidence="13">
        <dbReference type="Rhea" id="RHEA:33276"/>
    </physiologicalReaction>
</comment>
<feature type="region of interest" description="Disordered" evidence="15">
    <location>
        <begin position="645"/>
        <end position="669"/>
    </location>
</feature>
<keyword evidence="19" id="KW-1185">Reference proteome</keyword>
<keyword evidence="9" id="KW-0442">Lipid degradation</keyword>
<evidence type="ECO:0000256" key="10">
    <source>
        <dbReference type="ARBA" id="ARBA00022989"/>
    </source>
</evidence>
<dbReference type="EC" id="3.1.1.116" evidence="14"/>
<dbReference type="AlphaFoldDB" id="A0A8T1M5G6"/>
<dbReference type="CDD" id="cd00519">
    <property type="entry name" value="Lipase_3"/>
    <property type="match status" value="1"/>
</dbReference>
<reference evidence="18 19" key="2">
    <citation type="journal article" date="2021" name="Genomics">
        <title>High-quality reference genome for Clonorchis sinensis.</title>
        <authorList>
            <person name="Young N.D."/>
            <person name="Stroehlein A.J."/>
            <person name="Kinkar L."/>
            <person name="Wang T."/>
            <person name="Sohn W.M."/>
            <person name="Chang B.C.H."/>
            <person name="Kaur P."/>
            <person name="Weisz D."/>
            <person name="Dudchenko O."/>
            <person name="Aiden E.L."/>
            <person name="Korhonen P.K."/>
            <person name="Gasser R.B."/>
        </authorList>
    </citation>
    <scope>NUCLEOTIDE SEQUENCE [LARGE SCALE GENOMIC DNA]</scope>
    <source>
        <strain evidence="18">Cs-k2</strain>
    </source>
</reference>
<evidence type="ECO:0000313" key="19">
    <source>
        <dbReference type="Proteomes" id="UP000286415"/>
    </source>
</evidence>
<dbReference type="InterPro" id="IPR029058">
    <property type="entry name" value="AB_hydrolase_fold"/>
</dbReference>
<evidence type="ECO:0000256" key="7">
    <source>
        <dbReference type="ARBA" id="ARBA00022801"/>
    </source>
</evidence>
<evidence type="ECO:0000256" key="13">
    <source>
        <dbReference type="ARBA" id="ARBA00024531"/>
    </source>
</evidence>
<name>A0A8T1M5G6_CLOSI</name>
<feature type="transmembrane region" description="Helical" evidence="16">
    <location>
        <begin position="97"/>
        <end position="120"/>
    </location>
</feature>
<feature type="region of interest" description="Disordered" evidence="15">
    <location>
        <begin position="709"/>
        <end position="728"/>
    </location>
</feature>
<keyword evidence="3" id="KW-1003">Cell membrane</keyword>
<evidence type="ECO:0000256" key="2">
    <source>
        <dbReference type="ARBA" id="ARBA00004651"/>
    </source>
</evidence>
<accession>A0A8T1M5G6</accession>
<evidence type="ECO:0000256" key="14">
    <source>
        <dbReference type="ARBA" id="ARBA00026104"/>
    </source>
</evidence>
<dbReference type="SUPFAM" id="SSF53474">
    <property type="entry name" value="alpha/beta-Hydrolases"/>
    <property type="match status" value="1"/>
</dbReference>
<dbReference type="GO" id="GO:0046872">
    <property type="term" value="F:metal ion binding"/>
    <property type="evidence" value="ECO:0007669"/>
    <property type="project" value="UniProtKB-KW"/>
</dbReference>
<keyword evidence="8" id="KW-0106">Calcium</keyword>
<evidence type="ECO:0000256" key="11">
    <source>
        <dbReference type="ARBA" id="ARBA00023098"/>
    </source>
</evidence>
<keyword evidence="11" id="KW-0443">Lipid metabolism</keyword>
<gene>
    <name evidence="18" type="ORF">CSKR_104491</name>
</gene>
<protein>
    <recommendedName>
        <fullName evidence="14">sn-1-specific diacylglycerol lipase</fullName>
        <ecNumber evidence="14">3.1.1.116</ecNumber>
    </recommendedName>
</protein>
<keyword evidence="4" id="KW-0597">Phosphoprotein</keyword>
<dbReference type="InterPro" id="IPR002921">
    <property type="entry name" value="Fungal_lipase-type"/>
</dbReference>
<feature type="transmembrane region" description="Helical" evidence="16">
    <location>
        <begin position="54"/>
        <end position="76"/>
    </location>
</feature>
<proteinExistence type="predicted"/>
<dbReference type="Gene3D" id="3.40.50.1820">
    <property type="entry name" value="alpha/beta hydrolase"/>
    <property type="match status" value="1"/>
</dbReference>
<evidence type="ECO:0000256" key="9">
    <source>
        <dbReference type="ARBA" id="ARBA00022963"/>
    </source>
</evidence>
<evidence type="ECO:0000256" key="8">
    <source>
        <dbReference type="ARBA" id="ARBA00022837"/>
    </source>
</evidence>
<keyword evidence="5 16" id="KW-0812">Transmembrane</keyword>
<evidence type="ECO:0000313" key="18">
    <source>
        <dbReference type="EMBL" id="KAG5444219.1"/>
    </source>
</evidence>
<keyword evidence="10 16" id="KW-1133">Transmembrane helix</keyword>
<feature type="transmembrane region" description="Helical" evidence="16">
    <location>
        <begin position="132"/>
        <end position="156"/>
    </location>
</feature>
<reference evidence="18 19" key="1">
    <citation type="journal article" date="2018" name="Biotechnol. Adv.">
        <title>Improved genomic resources and new bioinformatic workflow for the carcinogenic parasite Clonorchis sinensis: Biotechnological implications.</title>
        <authorList>
            <person name="Wang D."/>
            <person name="Korhonen P.K."/>
            <person name="Gasser R.B."/>
            <person name="Young N.D."/>
        </authorList>
    </citation>
    <scope>NUCLEOTIDE SEQUENCE [LARGE SCALE GENOMIC DNA]</scope>
    <source>
        <strain evidence="18">Cs-k2</strain>
    </source>
</reference>
<dbReference type="GO" id="GO:0016042">
    <property type="term" value="P:lipid catabolic process"/>
    <property type="evidence" value="ECO:0007669"/>
    <property type="project" value="UniProtKB-KW"/>
</dbReference>
<evidence type="ECO:0000256" key="6">
    <source>
        <dbReference type="ARBA" id="ARBA00022723"/>
    </source>
</evidence>
<dbReference type="Pfam" id="PF01764">
    <property type="entry name" value="Lipase_3"/>
    <property type="match status" value="1"/>
</dbReference>
<keyword evidence="7" id="KW-0378">Hydrolase</keyword>
<dbReference type="GO" id="GO:0005886">
    <property type="term" value="C:plasma membrane"/>
    <property type="evidence" value="ECO:0007669"/>
    <property type="project" value="UniProtKB-SubCell"/>
</dbReference>
<organism evidence="18 19">
    <name type="scientific">Clonorchis sinensis</name>
    <name type="common">Chinese liver fluke</name>
    <dbReference type="NCBI Taxonomy" id="79923"/>
    <lineage>
        <taxon>Eukaryota</taxon>
        <taxon>Metazoa</taxon>
        <taxon>Spiralia</taxon>
        <taxon>Lophotrochozoa</taxon>
        <taxon>Platyhelminthes</taxon>
        <taxon>Trematoda</taxon>
        <taxon>Digenea</taxon>
        <taxon>Opisthorchiida</taxon>
        <taxon>Opisthorchiata</taxon>
        <taxon>Opisthorchiidae</taxon>
        <taxon>Clonorchis</taxon>
    </lineage>
</organism>
<evidence type="ECO:0000256" key="5">
    <source>
        <dbReference type="ARBA" id="ARBA00022692"/>
    </source>
</evidence>
<comment type="cofactor">
    <cofactor evidence="1">
        <name>Ca(2+)</name>
        <dbReference type="ChEBI" id="CHEBI:29108"/>
    </cofactor>
</comment>